<dbReference type="Proteomes" id="UP000295726">
    <property type="component" value="Unassembled WGS sequence"/>
</dbReference>
<reference evidence="1 2" key="1">
    <citation type="submission" date="2019-03" db="EMBL/GenBank/DDBJ databases">
        <title>Genomic Encyclopedia of Type Strains, Phase IV (KMG-IV): sequencing the most valuable type-strain genomes for metagenomic binning, comparative biology and taxonomic classification.</title>
        <authorList>
            <person name="Goeker M."/>
        </authorList>
    </citation>
    <scope>NUCLEOTIDE SEQUENCE [LARGE SCALE GENOMIC DNA]</scope>
    <source>
        <strain evidence="1 2">DSM 29489</strain>
    </source>
</reference>
<evidence type="ECO:0000313" key="1">
    <source>
        <dbReference type="EMBL" id="TCS82212.1"/>
    </source>
</evidence>
<protein>
    <submittedName>
        <fullName evidence="1">Uncharacterized protein</fullName>
    </submittedName>
</protein>
<proteinExistence type="predicted"/>
<evidence type="ECO:0000313" key="2">
    <source>
        <dbReference type="Proteomes" id="UP000295726"/>
    </source>
</evidence>
<gene>
    <name evidence="1" type="ORF">EDD59_10275</name>
</gene>
<dbReference type="AlphaFoldDB" id="A0A4V2USP2"/>
<organism evidence="1 2">
    <name type="scientific">Muricomes intestini</name>
    <dbReference type="NCBI Taxonomy" id="1796634"/>
    <lineage>
        <taxon>Bacteria</taxon>
        <taxon>Bacillati</taxon>
        <taxon>Bacillota</taxon>
        <taxon>Clostridia</taxon>
        <taxon>Lachnospirales</taxon>
        <taxon>Lachnospiraceae</taxon>
        <taxon>Muricomes</taxon>
    </lineage>
</organism>
<comment type="caution">
    <text evidence="1">The sequence shown here is derived from an EMBL/GenBank/DDBJ whole genome shotgun (WGS) entry which is preliminary data.</text>
</comment>
<name>A0A4V2USP2_9FIRM</name>
<keyword evidence="2" id="KW-1185">Reference proteome</keyword>
<dbReference type="EMBL" id="SLZZ01000002">
    <property type="protein sequence ID" value="TCS82212.1"/>
    <property type="molecule type" value="Genomic_DNA"/>
</dbReference>
<sequence length="35" mass="3700">MNNLEKMRTTGIVPVVVLEDASNAIQTAKALLDGS</sequence>
<accession>A0A4V2USP2</accession>